<dbReference type="AlphaFoldDB" id="A0A9N9CSW7"/>
<reference evidence="2" key="1">
    <citation type="submission" date="2021-06" db="EMBL/GenBank/DDBJ databases">
        <authorList>
            <person name="Kallberg Y."/>
            <person name="Tangrot J."/>
            <person name="Rosling A."/>
        </authorList>
    </citation>
    <scope>NUCLEOTIDE SEQUENCE</scope>
    <source>
        <strain evidence="2">87-6 pot B 2015</strain>
    </source>
</reference>
<sequence>MFLFPKPENIYHVIVKLVMENWKIKESTNLFLSVTLLSPLKNLIDINNKEPQKSYEENYSFLVKKINSDDGNDISEEDNKRTFEDDALENSSDDSDEDFQLNFDVLETESEKNDFKYAKESFDDSFLWIIIWILKYQERF</sequence>
<evidence type="ECO:0000313" key="2">
    <source>
        <dbReference type="EMBL" id="CAG8610848.1"/>
    </source>
</evidence>
<dbReference type="Proteomes" id="UP000789375">
    <property type="component" value="Unassembled WGS sequence"/>
</dbReference>
<proteinExistence type="predicted"/>
<organism evidence="2 3">
    <name type="scientific">Funneliformis mosseae</name>
    <name type="common">Endomycorrhizal fungus</name>
    <name type="synonym">Glomus mosseae</name>
    <dbReference type="NCBI Taxonomy" id="27381"/>
    <lineage>
        <taxon>Eukaryota</taxon>
        <taxon>Fungi</taxon>
        <taxon>Fungi incertae sedis</taxon>
        <taxon>Mucoromycota</taxon>
        <taxon>Glomeromycotina</taxon>
        <taxon>Glomeromycetes</taxon>
        <taxon>Glomerales</taxon>
        <taxon>Glomeraceae</taxon>
        <taxon>Funneliformis</taxon>
    </lineage>
</organism>
<feature type="region of interest" description="Disordered" evidence="1">
    <location>
        <begin position="68"/>
        <end position="96"/>
    </location>
</feature>
<gene>
    <name evidence="2" type="ORF">FMOSSE_LOCUS9450</name>
</gene>
<keyword evidence="3" id="KW-1185">Reference proteome</keyword>
<evidence type="ECO:0000313" key="3">
    <source>
        <dbReference type="Proteomes" id="UP000789375"/>
    </source>
</evidence>
<name>A0A9N9CSW7_FUNMO</name>
<dbReference type="EMBL" id="CAJVPP010002763">
    <property type="protein sequence ID" value="CAG8610848.1"/>
    <property type="molecule type" value="Genomic_DNA"/>
</dbReference>
<accession>A0A9N9CSW7</accession>
<protein>
    <submittedName>
        <fullName evidence="2">4832_t:CDS:1</fullName>
    </submittedName>
</protein>
<feature type="compositionally biased region" description="Acidic residues" evidence="1">
    <location>
        <begin position="85"/>
        <end position="96"/>
    </location>
</feature>
<evidence type="ECO:0000256" key="1">
    <source>
        <dbReference type="SAM" id="MobiDB-lite"/>
    </source>
</evidence>
<comment type="caution">
    <text evidence="2">The sequence shown here is derived from an EMBL/GenBank/DDBJ whole genome shotgun (WGS) entry which is preliminary data.</text>
</comment>